<sequence length="75" mass="7908">MAPAMVRTRVSAPRSWRCLSMRNTSVPSAGSSHSVARPLAFGAAMVAAKLSLVAPTRLAHQTTPRCVPLFAAFVS</sequence>
<name>D0A0Z0_TRYB9</name>
<dbReference type="AlphaFoldDB" id="D0A0Z0"/>
<dbReference type="Proteomes" id="UP000002316">
    <property type="component" value="Chromosome 10"/>
</dbReference>
<dbReference type="RefSeq" id="XP_011777198.1">
    <property type="nucleotide sequence ID" value="XM_011778896.1"/>
</dbReference>
<dbReference type="KEGG" id="tbg:TbgDal_X130"/>
<dbReference type="EMBL" id="FN554973">
    <property type="protein sequence ID" value="CBH14932.1"/>
    <property type="molecule type" value="Genomic_DNA"/>
</dbReference>
<accession>D0A0Z0</accession>
<keyword evidence="1" id="KW-0689">Ribosomal protein</keyword>
<organism evidence="1 2">
    <name type="scientific">Trypanosoma brucei gambiense (strain MHOM/CI/86/DAL972)</name>
    <dbReference type="NCBI Taxonomy" id="679716"/>
    <lineage>
        <taxon>Eukaryota</taxon>
        <taxon>Discoba</taxon>
        <taxon>Euglenozoa</taxon>
        <taxon>Kinetoplastea</taxon>
        <taxon>Metakinetoplastina</taxon>
        <taxon>Trypanosomatida</taxon>
        <taxon>Trypanosomatidae</taxon>
        <taxon>Trypanosoma</taxon>
    </lineage>
</organism>
<evidence type="ECO:0000313" key="2">
    <source>
        <dbReference type="Proteomes" id="UP000002316"/>
    </source>
</evidence>
<protein>
    <submittedName>
        <fullName evidence="1">60S ribosomal protein L37a, putative</fullName>
    </submittedName>
</protein>
<keyword evidence="1" id="KW-0687">Ribonucleoprotein</keyword>
<reference evidence="2" key="1">
    <citation type="journal article" date="2010" name="PLoS Negl. Trop. Dis.">
        <title>The genome sequence of Trypanosoma brucei gambiense, causative agent of chronic human african trypanosomiasis.</title>
        <authorList>
            <person name="Jackson A.P."/>
            <person name="Sanders M."/>
            <person name="Berry A."/>
            <person name="McQuillan J."/>
            <person name="Aslett M.A."/>
            <person name="Quail M.A."/>
            <person name="Chukualim B."/>
            <person name="Capewell P."/>
            <person name="MacLeod A."/>
            <person name="Melville S.E."/>
            <person name="Gibson W."/>
            <person name="Barry J.D."/>
            <person name="Berriman M."/>
            <person name="Hertz-Fowler C."/>
        </authorList>
    </citation>
    <scope>NUCLEOTIDE SEQUENCE [LARGE SCALE GENOMIC DNA]</scope>
    <source>
        <strain evidence="2">MHOM/CI/86/DAL972</strain>
    </source>
</reference>
<proteinExistence type="predicted"/>
<dbReference type="VEuPathDB" id="TriTrypDB:Tbg972.10.130"/>
<evidence type="ECO:0000313" key="1">
    <source>
        <dbReference type="EMBL" id="CBH14932.1"/>
    </source>
</evidence>
<dbReference type="GO" id="GO:0005840">
    <property type="term" value="C:ribosome"/>
    <property type="evidence" value="ECO:0007669"/>
    <property type="project" value="UniProtKB-KW"/>
</dbReference>
<gene>
    <name evidence="1" type="ORF">TbgDal_X130</name>
</gene>
<dbReference type="GeneID" id="23864494"/>